<dbReference type="PANTHER" id="PTHR43736">
    <property type="entry name" value="ADP-RIBOSE PYROPHOSPHATASE"/>
    <property type="match status" value="1"/>
</dbReference>
<dbReference type="InterPro" id="IPR000086">
    <property type="entry name" value="NUDIX_hydrolase_dom"/>
</dbReference>
<comment type="caution">
    <text evidence="2">The sequence shown here is derived from an EMBL/GenBank/DDBJ whole genome shotgun (WGS) entry which is preliminary data.</text>
</comment>
<dbReference type="Pfam" id="PF00293">
    <property type="entry name" value="NUDIX"/>
    <property type="match status" value="1"/>
</dbReference>
<dbReference type="InterPro" id="IPR036388">
    <property type="entry name" value="WH-like_DNA-bd_sf"/>
</dbReference>
<organism evidence="2 4">
    <name type="scientific">Streptococcus vestibularis</name>
    <dbReference type="NCBI Taxonomy" id="1343"/>
    <lineage>
        <taxon>Bacteria</taxon>
        <taxon>Bacillati</taxon>
        <taxon>Bacillota</taxon>
        <taxon>Bacilli</taxon>
        <taxon>Lactobacillales</taxon>
        <taxon>Streptococcaceae</taxon>
        <taxon>Streptococcus</taxon>
    </lineage>
</organism>
<dbReference type="GO" id="GO:0016787">
    <property type="term" value="F:hydrolase activity"/>
    <property type="evidence" value="ECO:0007669"/>
    <property type="project" value="UniProtKB-KW"/>
</dbReference>
<dbReference type="Proteomes" id="UP001172310">
    <property type="component" value="Unassembled WGS sequence"/>
</dbReference>
<keyword evidence="2" id="KW-0378">Hydrolase</keyword>
<evidence type="ECO:0000259" key="1">
    <source>
        <dbReference type="PROSITE" id="PS51462"/>
    </source>
</evidence>
<evidence type="ECO:0000313" key="4">
    <source>
        <dbReference type="Proteomes" id="UP000703822"/>
    </source>
</evidence>
<dbReference type="EMBL" id="JAUJGC010000006">
    <property type="protein sequence ID" value="MDN5268816.1"/>
    <property type="molecule type" value="Genomic_DNA"/>
</dbReference>
<evidence type="ECO:0000313" key="2">
    <source>
        <dbReference type="EMBL" id="MBS6097631.1"/>
    </source>
</evidence>
<dbReference type="EMBL" id="JAHAGS010000066">
    <property type="protein sequence ID" value="MBS6097631.1"/>
    <property type="molecule type" value="Genomic_DNA"/>
</dbReference>
<dbReference type="CDD" id="cd18873">
    <property type="entry name" value="NUDIX_NadM_like"/>
    <property type="match status" value="1"/>
</dbReference>
<proteinExistence type="predicted"/>
<accession>A0A3E4XIT4</accession>
<dbReference type="Gene3D" id="3.90.79.10">
    <property type="entry name" value="Nucleoside Triphosphate Pyrophosphohydrolase"/>
    <property type="match status" value="1"/>
</dbReference>
<dbReference type="Gene3D" id="1.10.10.10">
    <property type="entry name" value="Winged helix-like DNA-binding domain superfamily/Winged helix DNA-binding domain"/>
    <property type="match status" value="1"/>
</dbReference>
<dbReference type="PANTHER" id="PTHR43736:SF4">
    <property type="entry name" value="SLR1690 PROTEIN"/>
    <property type="match status" value="1"/>
</dbReference>
<dbReference type="SUPFAM" id="SSF55811">
    <property type="entry name" value="Nudix"/>
    <property type="match status" value="1"/>
</dbReference>
<dbReference type="PROSITE" id="PS51462">
    <property type="entry name" value="NUDIX"/>
    <property type="match status" value="1"/>
</dbReference>
<dbReference type="Proteomes" id="UP000703822">
    <property type="component" value="Unassembled WGS sequence"/>
</dbReference>
<dbReference type="RefSeq" id="WP_117646955.1">
    <property type="nucleotide sequence ID" value="NZ_CABMFU010000003.1"/>
</dbReference>
<name>A0A3E4XIT4_STRVE</name>
<feature type="domain" description="Nudix hydrolase" evidence="1">
    <location>
        <begin position="28"/>
        <end position="165"/>
    </location>
</feature>
<sequence length="253" mass="29561">MSKTFENSGSEKDFLEIYSREELDKYAKPSVTVDSVIFRYFEGRVQTLLIKRKNHPYMGKYALSGGFVQEQEDLNTAVCREVREETSVQLTTDHIEQLVTVGTPYRDPRMWTITIAYLCFMTFNDIQMYKAADDAASTHWLDIAMVNGKLQLTDGDKTLSHDDLAFDHWEILLIAMERIKGRLEYYPTILNIMPEESTLTTYRQLFGTFNETYLKMDSTNFLRRFKHLFQKTGRQVATRTKKAATYTYQIQPI</sequence>
<reference evidence="3" key="2">
    <citation type="submission" date="2023-07" db="EMBL/GenBank/DDBJ databases">
        <title>SVep1, a Temperate Phage of Human Oral Commensal Streptococcus vestibularis.</title>
        <authorList>
            <person name="Wu M."/>
            <person name="Zhu Y."/>
            <person name="Li Y."/>
        </authorList>
    </citation>
    <scope>NUCLEOTIDE SEQUENCE</scope>
    <source>
        <strain evidence="3">SVE8</strain>
    </source>
</reference>
<dbReference type="InterPro" id="IPR015797">
    <property type="entry name" value="NUDIX_hydrolase-like_dom_sf"/>
</dbReference>
<gene>
    <name evidence="2" type="ORF">KH901_04040</name>
    <name evidence="3" type="ORF">QY913_01330</name>
</gene>
<reference evidence="2" key="1">
    <citation type="submission" date="2021-05" db="EMBL/GenBank/DDBJ databases">
        <title>Infant gut strain persistence is associated with maternal origin, phylogeny, and functional potential including surface adhesion and iron acquisition.</title>
        <authorList>
            <person name="Lou Y.C."/>
        </authorList>
    </citation>
    <scope>NUCLEOTIDE SEQUENCE</scope>
    <source>
        <strain evidence="2">L3_122_031G1_dasL3_122_031G1_maxbin2.maxbin.025s ta_sub</strain>
    </source>
</reference>
<evidence type="ECO:0000313" key="3">
    <source>
        <dbReference type="EMBL" id="MDN5268816.1"/>
    </source>
</evidence>
<dbReference type="AlphaFoldDB" id="A0A3E4XIT4"/>
<protein>
    <submittedName>
        <fullName evidence="3">NUDIX domain-containing protein</fullName>
    </submittedName>
    <submittedName>
        <fullName evidence="2">NUDIX hydrolase</fullName>
    </submittedName>
</protein>